<evidence type="ECO:0000256" key="1">
    <source>
        <dbReference type="SAM" id="Phobius"/>
    </source>
</evidence>
<name>A0A7C8K0A6_ORBOL</name>
<gene>
    <name evidence="2" type="ORF">TWF102_004216</name>
    <name evidence="3" type="ORF">TWF703_000246</name>
</gene>
<protein>
    <submittedName>
        <fullName evidence="3">Uncharacterized protein</fullName>
    </submittedName>
</protein>
<dbReference type="Gene3D" id="1.20.58.340">
    <property type="entry name" value="Magnesium transport protein CorA, transmembrane region"/>
    <property type="match status" value="1"/>
</dbReference>
<feature type="transmembrane region" description="Helical" evidence="1">
    <location>
        <begin position="419"/>
        <end position="441"/>
    </location>
</feature>
<keyword evidence="1" id="KW-0812">Transmembrane</keyword>
<accession>A0A7C8K0A6</accession>
<comment type="caution">
    <text evidence="3">The sequence shown here is derived from an EMBL/GenBank/DDBJ whole genome shotgun (WGS) entry which is preliminary data.</text>
</comment>
<proteinExistence type="predicted"/>
<dbReference type="EMBL" id="WIQZ01000010">
    <property type="protein sequence ID" value="KAF3142743.1"/>
    <property type="molecule type" value="Genomic_DNA"/>
</dbReference>
<sequence length="488" mass="55358">MSWTPVKESYDEFQGQQSDPWENRQFLKPFGQSVEIWEKSNQSPSGVWRGHITDFTKITHGLGPYQIRIIFAPLDIWRNAPICIPIFSALDIPHKFISECSQNVCHSFGSERHESGVNFSWFHFLCKNLSIDRSGNYPEIRNKVPISSLFTQGEAVGNFDGQAVVELPQADYSWLRSGFVLRTEPDGEAVTLVCFGATPYVRRRLEMWITSKSWAAVTEEPYALFDLVMDGLFSEVDATSWKMADVFRPIETSILQVAKAGFPTLEKHVDFIGLHNCLKHIIYLNEAVASCLLVVDAIKATTASTTSIQLPDSLSHRRSLFTSTSLRLSSIQQRVENTIALCFNLVSQQDSMMMRHESMVMRQDASAMKILASITVIFLPTMAVASILGSQLFLSAVAVAEDKDAQEIVEVKTSPLFNILWMFSIPMTLVVMVMAVGWSWYSHVTFPKTSDEMRRRLEENQRVHPTWVMMLNDRFEKAKGGFKRRRAA</sequence>
<reference evidence="4 5" key="1">
    <citation type="submission" date="2019-06" db="EMBL/GenBank/DDBJ databases">
        <authorList>
            <person name="Palmer J.M."/>
        </authorList>
    </citation>
    <scope>NUCLEOTIDE SEQUENCE [LARGE SCALE GENOMIC DNA]</scope>
    <source>
        <strain evidence="2 4">TWF102</strain>
        <strain evidence="3 5">TWF703</strain>
    </source>
</reference>
<evidence type="ECO:0000313" key="5">
    <source>
        <dbReference type="Proteomes" id="UP000480548"/>
    </source>
</evidence>
<evidence type="ECO:0000313" key="4">
    <source>
        <dbReference type="Proteomes" id="UP000475325"/>
    </source>
</evidence>
<evidence type="ECO:0000313" key="2">
    <source>
        <dbReference type="EMBL" id="KAF3112821.1"/>
    </source>
</evidence>
<organism evidence="3 5">
    <name type="scientific">Orbilia oligospora</name>
    <name type="common">Nematode-trapping fungus</name>
    <name type="synonym">Arthrobotrys oligospora</name>
    <dbReference type="NCBI Taxonomy" id="2813651"/>
    <lineage>
        <taxon>Eukaryota</taxon>
        <taxon>Fungi</taxon>
        <taxon>Dikarya</taxon>
        <taxon>Ascomycota</taxon>
        <taxon>Pezizomycotina</taxon>
        <taxon>Orbiliomycetes</taxon>
        <taxon>Orbiliales</taxon>
        <taxon>Orbiliaceae</taxon>
        <taxon>Orbilia</taxon>
    </lineage>
</organism>
<keyword evidence="1" id="KW-0472">Membrane</keyword>
<keyword evidence="1" id="KW-1133">Transmembrane helix</keyword>
<dbReference type="Proteomes" id="UP000475325">
    <property type="component" value="Unassembled WGS sequence"/>
</dbReference>
<evidence type="ECO:0000313" key="3">
    <source>
        <dbReference type="EMBL" id="KAF3142743.1"/>
    </source>
</evidence>
<dbReference type="AlphaFoldDB" id="A0A7C8K0A6"/>
<dbReference type="EMBL" id="WIQW01000002">
    <property type="protein sequence ID" value="KAF3112821.1"/>
    <property type="molecule type" value="Genomic_DNA"/>
</dbReference>
<dbReference type="Proteomes" id="UP000480548">
    <property type="component" value="Unassembled WGS sequence"/>
</dbReference>
<feature type="transmembrane region" description="Helical" evidence="1">
    <location>
        <begin position="370"/>
        <end position="399"/>
    </location>
</feature>